<keyword evidence="4" id="KW-0663">Pyridoxal phosphate</keyword>
<dbReference type="EC" id="2.6.1.9" evidence="6"/>
<dbReference type="EMBL" id="JACIEG010000003">
    <property type="protein sequence ID" value="MBB3969406.1"/>
    <property type="molecule type" value="Genomic_DNA"/>
</dbReference>
<dbReference type="InterPro" id="IPR050106">
    <property type="entry name" value="HistidinolP_aminotransfase"/>
</dbReference>
<keyword evidence="3 7" id="KW-0808">Transferase</keyword>
<dbReference type="AlphaFoldDB" id="A0A4Y8ACZ3"/>
<reference evidence="7" key="2">
    <citation type="submission" date="2019-03" db="EMBL/GenBank/DDBJ databases">
        <authorList>
            <person name="Yan Y.-Q."/>
            <person name="Du Z.-J."/>
        </authorList>
    </citation>
    <scope>NUCLEOTIDE SEQUENCE</scope>
    <source>
        <strain evidence="7">PP-F2FG21</strain>
    </source>
</reference>
<dbReference type="CDD" id="cd00609">
    <property type="entry name" value="AAT_like"/>
    <property type="match status" value="1"/>
</dbReference>
<dbReference type="RefSeq" id="WP_134336674.1">
    <property type="nucleotide sequence ID" value="NZ_BMCZ01000002.1"/>
</dbReference>
<protein>
    <submittedName>
        <fullName evidence="6 7">Histidinol-phosphate aminotransferase</fullName>
        <ecNumber evidence="6">2.6.1.9</ecNumber>
    </submittedName>
</protein>
<accession>A0A4Y8ACZ3</accession>
<keyword evidence="9" id="KW-1185">Reference proteome</keyword>
<evidence type="ECO:0000313" key="7">
    <source>
        <dbReference type="EMBL" id="TEW65808.1"/>
    </source>
</evidence>
<sequence length="388" mass="42538">MANSINRRNWIRSSAFIAGGLAFCSGTIGKLSAMPKRMLRSTRALTDSEAALSGPFDLKARLLANENPFGPSPAAKKAIADALDKSYQYPFMMMSQLSGKIAAYEGVALKNIVMDSGSTPLLHAAALCYTKGGKSVITGDPSYDDLPTYAEEFDGKWVKVPLTADYKLDLDAMEAKVDANTGMVYICNPNNPTATVVDTAKLKAFCERVSKKTMVFVDEAYIDYLPDAQAATMIGQLKAGNNIIVARTFSKLYGFAGLRLGYAIAQPETITMLKKYSSAGFNISSTTLAAALAAYQEKDFLAETLKKTNESKEYLYSVLKQEGYDYIPSSANFVMFPIKMDGKKFSTEMFKRSVGIRDWKLNGKDWCRISIGRMDEMEAFAAAFKEIS</sequence>
<dbReference type="GO" id="GO:0004400">
    <property type="term" value="F:histidinol-phosphate transaminase activity"/>
    <property type="evidence" value="ECO:0007669"/>
    <property type="project" value="UniProtKB-EC"/>
</dbReference>
<comment type="caution">
    <text evidence="7">The sequence shown here is derived from an EMBL/GenBank/DDBJ whole genome shotgun (WGS) entry which is preliminary data.</text>
</comment>
<evidence type="ECO:0000256" key="4">
    <source>
        <dbReference type="ARBA" id="ARBA00022898"/>
    </source>
</evidence>
<evidence type="ECO:0000256" key="1">
    <source>
        <dbReference type="ARBA" id="ARBA00007970"/>
    </source>
</evidence>
<dbReference type="InterPro" id="IPR015422">
    <property type="entry name" value="PyrdxlP-dep_Trfase_small"/>
</dbReference>
<evidence type="ECO:0000313" key="6">
    <source>
        <dbReference type="EMBL" id="MBB3969406.1"/>
    </source>
</evidence>
<evidence type="ECO:0000259" key="5">
    <source>
        <dbReference type="Pfam" id="PF00155"/>
    </source>
</evidence>
<name>A0A4Y8ACZ3_9SPHI</name>
<dbReference type="Proteomes" id="UP000297248">
    <property type="component" value="Unassembled WGS sequence"/>
</dbReference>
<dbReference type="Gene3D" id="3.40.640.10">
    <property type="entry name" value="Type I PLP-dependent aspartate aminotransferase-like (Major domain)"/>
    <property type="match status" value="1"/>
</dbReference>
<organism evidence="7 8">
    <name type="scientific">Mucilaginibacter phyllosphaerae</name>
    <dbReference type="NCBI Taxonomy" id="1812349"/>
    <lineage>
        <taxon>Bacteria</taxon>
        <taxon>Pseudomonadati</taxon>
        <taxon>Bacteroidota</taxon>
        <taxon>Sphingobacteriia</taxon>
        <taxon>Sphingobacteriales</taxon>
        <taxon>Sphingobacteriaceae</taxon>
        <taxon>Mucilaginibacter</taxon>
    </lineage>
</organism>
<dbReference type="InterPro" id="IPR015421">
    <property type="entry name" value="PyrdxlP-dep_Trfase_major"/>
</dbReference>
<dbReference type="Pfam" id="PF00155">
    <property type="entry name" value="Aminotran_1_2"/>
    <property type="match status" value="1"/>
</dbReference>
<dbReference type="InterPro" id="IPR004839">
    <property type="entry name" value="Aminotransferase_I/II_large"/>
</dbReference>
<dbReference type="InterPro" id="IPR015424">
    <property type="entry name" value="PyrdxlP-dep_Trfase"/>
</dbReference>
<dbReference type="Proteomes" id="UP000583101">
    <property type="component" value="Unassembled WGS sequence"/>
</dbReference>
<dbReference type="GO" id="GO:0030170">
    <property type="term" value="F:pyridoxal phosphate binding"/>
    <property type="evidence" value="ECO:0007669"/>
    <property type="project" value="InterPro"/>
</dbReference>
<dbReference type="OrthoDB" id="9813612at2"/>
<comment type="similarity">
    <text evidence="1">Belongs to the class-II pyridoxal-phosphate-dependent aminotransferase family. Histidinol-phosphate aminotransferase subfamily.</text>
</comment>
<dbReference type="PANTHER" id="PTHR43643:SF3">
    <property type="entry name" value="HISTIDINOL-PHOSPHATE AMINOTRANSFERASE"/>
    <property type="match status" value="1"/>
</dbReference>
<dbReference type="Gene3D" id="3.90.1150.10">
    <property type="entry name" value="Aspartate Aminotransferase, domain 1"/>
    <property type="match status" value="1"/>
</dbReference>
<evidence type="ECO:0000313" key="8">
    <source>
        <dbReference type="Proteomes" id="UP000297248"/>
    </source>
</evidence>
<feature type="domain" description="Aminotransferase class I/classII large" evidence="5">
    <location>
        <begin position="62"/>
        <end position="383"/>
    </location>
</feature>
<keyword evidence="2 7" id="KW-0032">Aminotransferase</keyword>
<evidence type="ECO:0000256" key="3">
    <source>
        <dbReference type="ARBA" id="ARBA00022679"/>
    </source>
</evidence>
<dbReference type="SUPFAM" id="SSF53383">
    <property type="entry name" value="PLP-dependent transferases"/>
    <property type="match status" value="1"/>
</dbReference>
<reference evidence="7 8" key="1">
    <citation type="journal article" date="2016" name="Int. J. Syst. Evol. Microbiol.">
        <title>Proposal of Mucilaginibacter phyllosphaerae sp. nov. isolated from the phyllosphere of Galium album.</title>
        <authorList>
            <person name="Aydogan E.L."/>
            <person name="Busse H.J."/>
            <person name="Moser G."/>
            <person name="Muller C."/>
            <person name="Kampfer P."/>
            <person name="Glaeser S.P."/>
        </authorList>
    </citation>
    <scope>NUCLEOTIDE SEQUENCE [LARGE SCALE GENOMIC DNA]</scope>
    <source>
        <strain evidence="7 8">PP-F2FG21</strain>
    </source>
</reference>
<proteinExistence type="inferred from homology"/>
<gene>
    <name evidence="7" type="ORF">E2R65_11755</name>
    <name evidence="6" type="ORF">GGR35_002009</name>
</gene>
<evidence type="ECO:0000256" key="2">
    <source>
        <dbReference type="ARBA" id="ARBA00022576"/>
    </source>
</evidence>
<dbReference type="EMBL" id="SNQG01000004">
    <property type="protein sequence ID" value="TEW65808.1"/>
    <property type="molecule type" value="Genomic_DNA"/>
</dbReference>
<evidence type="ECO:0000313" key="9">
    <source>
        <dbReference type="Proteomes" id="UP000583101"/>
    </source>
</evidence>
<dbReference type="PANTHER" id="PTHR43643">
    <property type="entry name" value="HISTIDINOL-PHOSPHATE AMINOTRANSFERASE 2"/>
    <property type="match status" value="1"/>
</dbReference>
<reference evidence="6 9" key="3">
    <citation type="submission" date="2020-08" db="EMBL/GenBank/DDBJ databases">
        <title>Genomic Encyclopedia of Type Strains, Phase IV (KMG-IV): sequencing the most valuable type-strain genomes for metagenomic binning, comparative biology and taxonomic classification.</title>
        <authorList>
            <person name="Goeker M."/>
        </authorList>
    </citation>
    <scope>NUCLEOTIDE SEQUENCE [LARGE SCALE GENOMIC DNA]</scope>
    <source>
        <strain evidence="6 9">DSM 100995</strain>
    </source>
</reference>